<dbReference type="AlphaFoldDB" id="A0A6A2WQH6"/>
<dbReference type="Pfam" id="PF00190">
    <property type="entry name" value="Cupin_1"/>
    <property type="match status" value="1"/>
</dbReference>
<dbReference type="SUPFAM" id="SSF51182">
    <property type="entry name" value="RmlC-like cupins"/>
    <property type="match status" value="1"/>
</dbReference>
<dbReference type="InterPro" id="IPR011051">
    <property type="entry name" value="RmlC_Cupin_sf"/>
</dbReference>
<accession>A0A6A2WQH6</accession>
<organism evidence="4 5">
    <name type="scientific">Hibiscus syriacus</name>
    <name type="common">Rose of Sharon</name>
    <dbReference type="NCBI Taxonomy" id="106335"/>
    <lineage>
        <taxon>Eukaryota</taxon>
        <taxon>Viridiplantae</taxon>
        <taxon>Streptophyta</taxon>
        <taxon>Embryophyta</taxon>
        <taxon>Tracheophyta</taxon>
        <taxon>Spermatophyta</taxon>
        <taxon>Magnoliopsida</taxon>
        <taxon>eudicotyledons</taxon>
        <taxon>Gunneridae</taxon>
        <taxon>Pentapetalae</taxon>
        <taxon>rosids</taxon>
        <taxon>malvids</taxon>
        <taxon>Malvales</taxon>
        <taxon>Malvaceae</taxon>
        <taxon>Malvoideae</taxon>
        <taxon>Hibiscus</taxon>
    </lineage>
</organism>
<evidence type="ECO:0000256" key="1">
    <source>
        <dbReference type="ARBA" id="ARBA00022729"/>
    </source>
</evidence>
<evidence type="ECO:0000259" key="3">
    <source>
        <dbReference type="Pfam" id="PF00190"/>
    </source>
</evidence>
<sequence>MEVVHFLVAFVLLASASTFVYTSDPVPLQDFCVATNDENGLDGVFVNGKFCKDPTLATPEDFFLSGFNNPRDTLNQVGSVVTLANDEQIPGLNTLGISIARIDYSALGGQHPPHILPPRSWSFWKAL</sequence>
<evidence type="ECO:0000313" key="5">
    <source>
        <dbReference type="Proteomes" id="UP000436088"/>
    </source>
</evidence>
<evidence type="ECO:0000313" key="4">
    <source>
        <dbReference type="EMBL" id="KAE8663182.1"/>
    </source>
</evidence>
<comment type="caution">
    <text evidence="4">The sequence shown here is derived from an EMBL/GenBank/DDBJ whole genome shotgun (WGS) entry which is preliminary data.</text>
</comment>
<dbReference type="Proteomes" id="UP000436088">
    <property type="component" value="Unassembled WGS sequence"/>
</dbReference>
<dbReference type="EMBL" id="VEPZ02001689">
    <property type="protein sequence ID" value="KAE8663182.1"/>
    <property type="molecule type" value="Genomic_DNA"/>
</dbReference>
<feature type="chain" id="PRO_5025550705" evidence="2">
    <location>
        <begin position="23"/>
        <end position="127"/>
    </location>
</feature>
<feature type="domain" description="Cupin type-1" evidence="3">
    <location>
        <begin position="66"/>
        <end position="117"/>
    </location>
</feature>
<proteinExistence type="predicted"/>
<dbReference type="InterPro" id="IPR006045">
    <property type="entry name" value="Cupin_1"/>
</dbReference>
<protein>
    <submittedName>
        <fullName evidence="4">Germin-like protein subfamily 1 member 16</fullName>
    </submittedName>
</protein>
<evidence type="ECO:0000256" key="2">
    <source>
        <dbReference type="SAM" id="SignalP"/>
    </source>
</evidence>
<feature type="signal peptide" evidence="2">
    <location>
        <begin position="1"/>
        <end position="22"/>
    </location>
</feature>
<keyword evidence="5" id="KW-1185">Reference proteome</keyword>
<dbReference type="Gene3D" id="2.60.120.10">
    <property type="entry name" value="Jelly Rolls"/>
    <property type="match status" value="1"/>
</dbReference>
<keyword evidence="1 2" id="KW-0732">Signal</keyword>
<gene>
    <name evidence="4" type="ORF">F3Y22_tig00113096pilonHSYRG00229</name>
</gene>
<reference evidence="4" key="1">
    <citation type="submission" date="2019-09" db="EMBL/GenBank/DDBJ databases">
        <title>Draft genome information of white flower Hibiscus syriacus.</title>
        <authorList>
            <person name="Kim Y.-M."/>
        </authorList>
    </citation>
    <scope>NUCLEOTIDE SEQUENCE [LARGE SCALE GENOMIC DNA]</scope>
    <source>
        <strain evidence="4">YM2019G1</strain>
    </source>
</reference>
<name>A0A6A2WQH6_HIBSY</name>
<dbReference type="InterPro" id="IPR014710">
    <property type="entry name" value="RmlC-like_jellyroll"/>
</dbReference>
<dbReference type="PANTHER" id="PTHR31238">
    <property type="entry name" value="GERMIN-LIKE PROTEIN SUBFAMILY 3 MEMBER 3"/>
    <property type="match status" value="1"/>
</dbReference>